<keyword evidence="2" id="KW-1185">Reference proteome</keyword>
<reference evidence="1 2" key="1">
    <citation type="submission" date="2020-08" db="EMBL/GenBank/DDBJ databases">
        <title>Sequencing the genomes of 1000 actinobacteria strains.</title>
        <authorList>
            <person name="Klenk H.-P."/>
        </authorList>
    </citation>
    <scope>NUCLEOTIDE SEQUENCE [LARGE SCALE GENOMIC DNA]</scope>
    <source>
        <strain evidence="1 2">DSM 45507</strain>
    </source>
</reference>
<evidence type="ECO:0000313" key="2">
    <source>
        <dbReference type="Proteomes" id="UP000579153"/>
    </source>
</evidence>
<proteinExistence type="predicted"/>
<organism evidence="1 2">
    <name type="scientific">Nonomuraea jabiensis</name>
    <dbReference type="NCBI Taxonomy" id="882448"/>
    <lineage>
        <taxon>Bacteria</taxon>
        <taxon>Bacillati</taxon>
        <taxon>Actinomycetota</taxon>
        <taxon>Actinomycetes</taxon>
        <taxon>Streptosporangiales</taxon>
        <taxon>Streptosporangiaceae</taxon>
        <taxon>Nonomuraea</taxon>
    </lineage>
</organism>
<accession>A0A7W9FYR1</accession>
<comment type="caution">
    <text evidence="1">The sequence shown here is derived from an EMBL/GenBank/DDBJ whole genome shotgun (WGS) entry which is preliminary data.</text>
</comment>
<gene>
    <name evidence="1" type="ORF">HD596_000764</name>
</gene>
<dbReference type="EMBL" id="JACHMB010000001">
    <property type="protein sequence ID" value="MBB5774008.1"/>
    <property type="molecule type" value="Genomic_DNA"/>
</dbReference>
<dbReference type="AlphaFoldDB" id="A0A7W9FYR1"/>
<sequence length="61" mass="7287">MRYLGQDELESARADHPFTIFGHDWLADPPGMWRDHHLDEELWAERHLKLFRRQDASGVDD</sequence>
<dbReference type="Proteomes" id="UP000579153">
    <property type="component" value="Unassembled WGS sequence"/>
</dbReference>
<dbReference type="RefSeq" id="WP_185067887.1">
    <property type="nucleotide sequence ID" value="NZ_JACHMB010000001.1"/>
</dbReference>
<protein>
    <submittedName>
        <fullName evidence="1">Uncharacterized protein</fullName>
    </submittedName>
</protein>
<evidence type="ECO:0000313" key="1">
    <source>
        <dbReference type="EMBL" id="MBB5774008.1"/>
    </source>
</evidence>
<name>A0A7W9FYR1_9ACTN</name>